<gene>
    <name evidence="2" type="ORF">K432DRAFT_260222</name>
</gene>
<dbReference type="PANTHER" id="PTHR24148:SF64">
    <property type="entry name" value="HETEROKARYON INCOMPATIBILITY DOMAIN-CONTAINING PROTEIN"/>
    <property type="match status" value="1"/>
</dbReference>
<evidence type="ECO:0000259" key="1">
    <source>
        <dbReference type="Pfam" id="PF06985"/>
    </source>
</evidence>
<evidence type="ECO:0000313" key="2">
    <source>
        <dbReference type="EMBL" id="OCK73896.1"/>
    </source>
</evidence>
<feature type="domain" description="Heterokaryon incompatibility" evidence="1">
    <location>
        <begin position="62"/>
        <end position="199"/>
    </location>
</feature>
<dbReference type="InterPro" id="IPR052895">
    <property type="entry name" value="HetReg/Transcr_Mod"/>
</dbReference>
<proteinExistence type="predicted"/>
<dbReference type="Pfam" id="PF06985">
    <property type="entry name" value="HET"/>
    <property type="match status" value="1"/>
</dbReference>
<dbReference type="AlphaFoldDB" id="A0A8E2DY81"/>
<dbReference type="Proteomes" id="UP000250266">
    <property type="component" value="Unassembled WGS sequence"/>
</dbReference>
<feature type="non-terminal residue" evidence="2">
    <location>
        <position position="211"/>
    </location>
</feature>
<accession>A0A8E2DY81</accession>
<dbReference type="InterPro" id="IPR010730">
    <property type="entry name" value="HET"/>
</dbReference>
<sequence length="211" mass="24029">MASKSPIYDSLPVDSDSIRILTLLPGDKNQFSELQCELKCAKIDRASGSVTALEPPFEATPFEALSYTWGESVKTHTLLCNGLKIEITRNLFDALTELRHKSTERNMWIDAICINQEDANEKSKQIPLMKHIYQHATRVLIWLGPEGDSTEHALDLIRLASKCAQRELGFPPINEFDKWEPLVKLLHRQWFSRCWIKQESALASRATIHIG</sequence>
<dbReference type="EMBL" id="KV745621">
    <property type="protein sequence ID" value="OCK73896.1"/>
    <property type="molecule type" value="Genomic_DNA"/>
</dbReference>
<dbReference type="PANTHER" id="PTHR24148">
    <property type="entry name" value="ANKYRIN REPEAT DOMAIN-CONTAINING PROTEIN 39 HOMOLOG-RELATED"/>
    <property type="match status" value="1"/>
</dbReference>
<evidence type="ECO:0000313" key="3">
    <source>
        <dbReference type="Proteomes" id="UP000250266"/>
    </source>
</evidence>
<protein>
    <submittedName>
        <fullName evidence="2">HET-domain-containing protein</fullName>
    </submittedName>
</protein>
<organism evidence="2 3">
    <name type="scientific">Lepidopterella palustris CBS 459.81</name>
    <dbReference type="NCBI Taxonomy" id="1314670"/>
    <lineage>
        <taxon>Eukaryota</taxon>
        <taxon>Fungi</taxon>
        <taxon>Dikarya</taxon>
        <taxon>Ascomycota</taxon>
        <taxon>Pezizomycotina</taxon>
        <taxon>Dothideomycetes</taxon>
        <taxon>Pleosporomycetidae</taxon>
        <taxon>Mytilinidiales</taxon>
        <taxon>Argynnaceae</taxon>
        <taxon>Lepidopterella</taxon>
    </lineage>
</organism>
<reference evidence="2 3" key="1">
    <citation type="journal article" date="2016" name="Nat. Commun.">
        <title>Ectomycorrhizal ecology is imprinted in the genome of the dominant symbiotic fungus Cenococcum geophilum.</title>
        <authorList>
            <consortium name="DOE Joint Genome Institute"/>
            <person name="Peter M."/>
            <person name="Kohler A."/>
            <person name="Ohm R.A."/>
            <person name="Kuo A."/>
            <person name="Krutzmann J."/>
            <person name="Morin E."/>
            <person name="Arend M."/>
            <person name="Barry K.W."/>
            <person name="Binder M."/>
            <person name="Choi C."/>
            <person name="Clum A."/>
            <person name="Copeland A."/>
            <person name="Grisel N."/>
            <person name="Haridas S."/>
            <person name="Kipfer T."/>
            <person name="LaButti K."/>
            <person name="Lindquist E."/>
            <person name="Lipzen A."/>
            <person name="Maire R."/>
            <person name="Meier B."/>
            <person name="Mihaltcheva S."/>
            <person name="Molinier V."/>
            <person name="Murat C."/>
            <person name="Poggeler S."/>
            <person name="Quandt C.A."/>
            <person name="Sperisen C."/>
            <person name="Tritt A."/>
            <person name="Tisserant E."/>
            <person name="Crous P.W."/>
            <person name="Henrissat B."/>
            <person name="Nehls U."/>
            <person name="Egli S."/>
            <person name="Spatafora J.W."/>
            <person name="Grigoriev I.V."/>
            <person name="Martin F.M."/>
        </authorList>
    </citation>
    <scope>NUCLEOTIDE SEQUENCE [LARGE SCALE GENOMIC DNA]</scope>
    <source>
        <strain evidence="2 3">CBS 459.81</strain>
    </source>
</reference>
<name>A0A8E2DY81_9PEZI</name>
<keyword evidence="3" id="KW-1185">Reference proteome</keyword>
<dbReference type="OrthoDB" id="2157530at2759"/>